<proteinExistence type="predicted"/>
<dbReference type="InterPro" id="IPR025983">
    <property type="entry name" value="Cys_rich_CPCC"/>
</dbReference>
<gene>
    <name evidence="3" type="ORF">EV384_1267</name>
</gene>
<name>A0A4Q8B7Q0_9ACTN</name>
<sequence length="103" mass="11216">MGAGWPTANAPTCPPALQRGCAPTLLGTDRNGPTTQDRGMYEICPVCFWEDDGQDTHDADRVRGGANGQLSLTRARQNFAGFGASDRRRRARVRPPRDEHPPA</sequence>
<feature type="domain" description="Cysteine-rich CPCC" evidence="2">
    <location>
        <begin position="36"/>
        <end position="99"/>
    </location>
</feature>
<organism evidence="3 4">
    <name type="scientific">Micromonospora kangleipakensis</name>
    <dbReference type="NCBI Taxonomy" id="1077942"/>
    <lineage>
        <taxon>Bacteria</taxon>
        <taxon>Bacillati</taxon>
        <taxon>Actinomycetota</taxon>
        <taxon>Actinomycetes</taxon>
        <taxon>Micromonosporales</taxon>
        <taxon>Micromonosporaceae</taxon>
        <taxon>Micromonospora</taxon>
    </lineage>
</organism>
<evidence type="ECO:0000256" key="1">
    <source>
        <dbReference type="SAM" id="MobiDB-lite"/>
    </source>
</evidence>
<dbReference type="AlphaFoldDB" id="A0A4Q8B7Q0"/>
<comment type="caution">
    <text evidence="3">The sequence shown here is derived from an EMBL/GenBank/DDBJ whole genome shotgun (WGS) entry which is preliminary data.</text>
</comment>
<dbReference type="Proteomes" id="UP000294114">
    <property type="component" value="Unassembled WGS sequence"/>
</dbReference>
<accession>A0A4Q8B7Q0</accession>
<dbReference type="Pfam" id="PF14206">
    <property type="entry name" value="Cys_rich_CPCC"/>
    <property type="match status" value="1"/>
</dbReference>
<keyword evidence="4" id="KW-1185">Reference proteome</keyword>
<dbReference type="EMBL" id="SHLD01000001">
    <property type="protein sequence ID" value="RZU72879.1"/>
    <property type="molecule type" value="Genomic_DNA"/>
</dbReference>
<evidence type="ECO:0000313" key="3">
    <source>
        <dbReference type="EMBL" id="RZU72879.1"/>
    </source>
</evidence>
<feature type="region of interest" description="Disordered" evidence="1">
    <location>
        <begin position="78"/>
        <end position="103"/>
    </location>
</feature>
<evidence type="ECO:0000259" key="2">
    <source>
        <dbReference type="Pfam" id="PF14206"/>
    </source>
</evidence>
<protein>
    <submittedName>
        <fullName evidence="3">Cysteine-rich CPCC protein</fullName>
    </submittedName>
</protein>
<reference evidence="3 4" key="1">
    <citation type="submission" date="2019-02" db="EMBL/GenBank/DDBJ databases">
        <title>Sequencing the genomes of 1000 actinobacteria strains.</title>
        <authorList>
            <person name="Klenk H.-P."/>
        </authorList>
    </citation>
    <scope>NUCLEOTIDE SEQUENCE [LARGE SCALE GENOMIC DNA]</scope>
    <source>
        <strain evidence="3 4">DSM 45612</strain>
    </source>
</reference>
<evidence type="ECO:0000313" key="4">
    <source>
        <dbReference type="Proteomes" id="UP000294114"/>
    </source>
</evidence>